<feature type="domain" description="Histidine kinase" evidence="12">
    <location>
        <begin position="249"/>
        <end position="458"/>
    </location>
</feature>
<comment type="catalytic activity">
    <reaction evidence="1">
        <text>ATP + protein L-histidine = ADP + protein N-phospho-L-histidine.</text>
        <dbReference type="EC" id="2.7.13.3"/>
    </reaction>
</comment>
<organism evidence="14 16">
    <name type="scientific">Cellulomonas hominis</name>
    <dbReference type="NCBI Taxonomy" id="156981"/>
    <lineage>
        <taxon>Bacteria</taxon>
        <taxon>Bacillati</taxon>
        <taxon>Actinomycetota</taxon>
        <taxon>Actinomycetes</taxon>
        <taxon>Micrococcales</taxon>
        <taxon>Cellulomonadaceae</taxon>
        <taxon>Cellulomonas</taxon>
    </lineage>
</organism>
<dbReference type="Pfam" id="PF00672">
    <property type="entry name" value="HAMP"/>
    <property type="match status" value="1"/>
</dbReference>
<dbReference type="InterPro" id="IPR004358">
    <property type="entry name" value="Sig_transdc_His_kin-like_C"/>
</dbReference>
<evidence type="ECO:0000256" key="4">
    <source>
        <dbReference type="ARBA" id="ARBA00022553"/>
    </source>
</evidence>
<dbReference type="SMART" id="SM00387">
    <property type="entry name" value="HATPase_c"/>
    <property type="match status" value="1"/>
</dbReference>
<sequence>MTTRRWSLRARLTAVTAGLLCVALAAGAVLLSMVLSRSRVAALDEVVRARALTVAGLVTSDQVPAALPVTEPGEVVQVLDAGGRVVASSTTASRTLPVLPADALADLRGRAADAPDGEPLLVTTHGSAYDGAARAAVLEPAGGDGALVVATVPLDEVEGVVRAVRLSLLGVVPVLTALVAAAVWLALGRALRPVEALRSAAAQVARSGGPGSLPDPGTDDEIGALARTLNEMLDRLEVAAARQRSFVADAAHELRTPLAALGATLDVARAHPGAYERDELVADLGAEVRRMQALVDDLLLLARVGSRPLAAGPVDLGAVARDAVALAGAAAGRGDVAVEVSGTGRARGDEVAVGRVLRNLAENALRHARGRVRVEVADGRVSVADDGPGIPPADRERVFERFVRLDDARDRPGGGSGLGLAIAREVAREQGGDVVLGDGLAGAHGARGLRAELRVPDV</sequence>
<evidence type="ECO:0000256" key="1">
    <source>
        <dbReference type="ARBA" id="ARBA00000085"/>
    </source>
</evidence>
<dbReference type="EC" id="2.7.13.3" evidence="3"/>
<dbReference type="CDD" id="cd06225">
    <property type="entry name" value="HAMP"/>
    <property type="match status" value="1"/>
</dbReference>
<dbReference type="PANTHER" id="PTHR45436:SF5">
    <property type="entry name" value="SENSOR HISTIDINE KINASE TRCS"/>
    <property type="match status" value="1"/>
</dbReference>
<evidence type="ECO:0000256" key="5">
    <source>
        <dbReference type="ARBA" id="ARBA00022679"/>
    </source>
</evidence>
<dbReference type="EMBL" id="BJVQ01000040">
    <property type="protein sequence ID" value="GEL47550.1"/>
    <property type="molecule type" value="Genomic_DNA"/>
</dbReference>
<dbReference type="AlphaFoldDB" id="A0A511FE67"/>
<dbReference type="InterPro" id="IPR005467">
    <property type="entry name" value="His_kinase_dom"/>
</dbReference>
<evidence type="ECO:0000256" key="3">
    <source>
        <dbReference type="ARBA" id="ARBA00012438"/>
    </source>
</evidence>
<keyword evidence="16" id="KW-1185">Reference proteome</keyword>
<evidence type="ECO:0000313" key="16">
    <source>
        <dbReference type="Proteomes" id="UP000321723"/>
    </source>
</evidence>
<keyword evidence="6 11" id="KW-0812">Transmembrane</keyword>
<dbReference type="PROSITE" id="PS50109">
    <property type="entry name" value="HIS_KIN"/>
    <property type="match status" value="1"/>
</dbReference>
<dbReference type="EMBL" id="JACHDN010000001">
    <property type="protein sequence ID" value="MBB5473929.1"/>
    <property type="molecule type" value="Genomic_DNA"/>
</dbReference>
<evidence type="ECO:0000256" key="2">
    <source>
        <dbReference type="ARBA" id="ARBA00004236"/>
    </source>
</evidence>
<feature type="transmembrane region" description="Helical" evidence="11">
    <location>
        <begin position="166"/>
        <end position="187"/>
    </location>
</feature>
<dbReference type="Proteomes" id="UP000321723">
    <property type="component" value="Unassembled WGS sequence"/>
</dbReference>
<comment type="subcellular location">
    <subcellularLocation>
        <location evidence="2">Cell membrane</location>
    </subcellularLocation>
</comment>
<dbReference type="SMART" id="SM00304">
    <property type="entry name" value="HAMP"/>
    <property type="match status" value="1"/>
</dbReference>
<accession>A0A511FE67</accession>
<dbReference type="GO" id="GO:0005886">
    <property type="term" value="C:plasma membrane"/>
    <property type="evidence" value="ECO:0007669"/>
    <property type="project" value="UniProtKB-SubCell"/>
</dbReference>
<dbReference type="PANTHER" id="PTHR45436">
    <property type="entry name" value="SENSOR HISTIDINE KINASE YKOH"/>
    <property type="match status" value="1"/>
</dbReference>
<keyword evidence="7 14" id="KW-0418">Kinase</keyword>
<evidence type="ECO:0000256" key="6">
    <source>
        <dbReference type="ARBA" id="ARBA00022692"/>
    </source>
</evidence>
<dbReference type="InterPro" id="IPR050428">
    <property type="entry name" value="TCS_sensor_his_kinase"/>
</dbReference>
<dbReference type="Gene3D" id="6.10.340.10">
    <property type="match status" value="1"/>
</dbReference>
<dbReference type="RefSeq" id="WP_246803098.1">
    <property type="nucleotide sequence ID" value="NZ_BJVQ01000040.1"/>
</dbReference>
<dbReference type="InterPro" id="IPR003594">
    <property type="entry name" value="HATPase_dom"/>
</dbReference>
<dbReference type="InterPro" id="IPR003660">
    <property type="entry name" value="HAMP_dom"/>
</dbReference>
<keyword evidence="9" id="KW-0902">Two-component regulatory system</keyword>
<evidence type="ECO:0000313" key="17">
    <source>
        <dbReference type="Proteomes" id="UP000564629"/>
    </source>
</evidence>
<name>A0A511FE67_9CELL</name>
<reference evidence="15 17" key="2">
    <citation type="submission" date="2020-08" db="EMBL/GenBank/DDBJ databases">
        <title>Sequencing the genomes of 1000 actinobacteria strains.</title>
        <authorList>
            <person name="Klenk H.-P."/>
        </authorList>
    </citation>
    <scope>NUCLEOTIDE SEQUENCE [LARGE SCALE GENOMIC DNA]</scope>
    <source>
        <strain evidence="15 17">DSM 9581</strain>
    </source>
</reference>
<evidence type="ECO:0000313" key="14">
    <source>
        <dbReference type="EMBL" id="GEL47550.1"/>
    </source>
</evidence>
<dbReference type="PRINTS" id="PR00344">
    <property type="entry name" value="BCTRLSENSOR"/>
</dbReference>
<dbReference type="CDD" id="cd00082">
    <property type="entry name" value="HisKA"/>
    <property type="match status" value="1"/>
</dbReference>
<dbReference type="SUPFAM" id="SSF158472">
    <property type="entry name" value="HAMP domain-like"/>
    <property type="match status" value="1"/>
</dbReference>
<dbReference type="InterPro" id="IPR036890">
    <property type="entry name" value="HATPase_C_sf"/>
</dbReference>
<evidence type="ECO:0000256" key="8">
    <source>
        <dbReference type="ARBA" id="ARBA00022989"/>
    </source>
</evidence>
<reference evidence="14 16" key="1">
    <citation type="submission" date="2019-07" db="EMBL/GenBank/DDBJ databases">
        <title>Whole genome shotgun sequence of Cellulomonas hominis NBRC 16055.</title>
        <authorList>
            <person name="Hosoyama A."/>
            <person name="Uohara A."/>
            <person name="Ohji S."/>
            <person name="Ichikawa N."/>
        </authorList>
    </citation>
    <scope>NUCLEOTIDE SEQUENCE [LARGE SCALE GENOMIC DNA]</scope>
    <source>
        <strain evidence="14 16">NBRC 16055</strain>
    </source>
</reference>
<dbReference type="InterPro" id="IPR003661">
    <property type="entry name" value="HisK_dim/P_dom"/>
</dbReference>
<keyword evidence="8 11" id="KW-1133">Transmembrane helix</keyword>
<dbReference type="Gene3D" id="3.30.565.10">
    <property type="entry name" value="Histidine kinase-like ATPase, C-terminal domain"/>
    <property type="match status" value="1"/>
</dbReference>
<evidence type="ECO:0000313" key="15">
    <source>
        <dbReference type="EMBL" id="MBB5473929.1"/>
    </source>
</evidence>
<evidence type="ECO:0000256" key="7">
    <source>
        <dbReference type="ARBA" id="ARBA00022777"/>
    </source>
</evidence>
<dbReference type="GO" id="GO:0000155">
    <property type="term" value="F:phosphorelay sensor kinase activity"/>
    <property type="evidence" value="ECO:0007669"/>
    <property type="project" value="InterPro"/>
</dbReference>
<evidence type="ECO:0000256" key="9">
    <source>
        <dbReference type="ARBA" id="ARBA00023012"/>
    </source>
</evidence>
<keyword evidence="5" id="KW-0808">Transferase</keyword>
<gene>
    <name evidence="14" type="ORF">CHO01_26660</name>
    <name evidence="15" type="ORF">HNR08_002665</name>
</gene>
<protein>
    <recommendedName>
        <fullName evidence="3">histidine kinase</fullName>
        <ecNumber evidence="3">2.7.13.3</ecNumber>
    </recommendedName>
</protein>
<evidence type="ECO:0000259" key="13">
    <source>
        <dbReference type="PROSITE" id="PS50885"/>
    </source>
</evidence>
<evidence type="ECO:0000259" key="12">
    <source>
        <dbReference type="PROSITE" id="PS50109"/>
    </source>
</evidence>
<evidence type="ECO:0000256" key="10">
    <source>
        <dbReference type="ARBA" id="ARBA00023136"/>
    </source>
</evidence>
<dbReference type="Pfam" id="PF00512">
    <property type="entry name" value="HisKA"/>
    <property type="match status" value="1"/>
</dbReference>
<evidence type="ECO:0000256" key="11">
    <source>
        <dbReference type="SAM" id="Phobius"/>
    </source>
</evidence>
<dbReference type="Proteomes" id="UP000564629">
    <property type="component" value="Unassembled WGS sequence"/>
</dbReference>
<proteinExistence type="predicted"/>
<dbReference type="Gene3D" id="1.10.287.130">
    <property type="match status" value="1"/>
</dbReference>
<comment type="caution">
    <text evidence="14">The sequence shown here is derived from an EMBL/GenBank/DDBJ whole genome shotgun (WGS) entry which is preliminary data.</text>
</comment>
<keyword evidence="4" id="KW-0597">Phosphoprotein</keyword>
<keyword evidence="10 11" id="KW-0472">Membrane</keyword>
<dbReference type="SMART" id="SM00388">
    <property type="entry name" value="HisKA"/>
    <property type="match status" value="1"/>
</dbReference>
<dbReference type="SUPFAM" id="SSF55874">
    <property type="entry name" value="ATPase domain of HSP90 chaperone/DNA topoisomerase II/histidine kinase"/>
    <property type="match status" value="1"/>
</dbReference>
<dbReference type="SUPFAM" id="SSF47384">
    <property type="entry name" value="Homodimeric domain of signal transducing histidine kinase"/>
    <property type="match status" value="1"/>
</dbReference>
<dbReference type="InterPro" id="IPR036097">
    <property type="entry name" value="HisK_dim/P_sf"/>
</dbReference>
<dbReference type="Pfam" id="PF02518">
    <property type="entry name" value="HATPase_c"/>
    <property type="match status" value="1"/>
</dbReference>
<feature type="domain" description="HAMP" evidence="13">
    <location>
        <begin position="188"/>
        <end position="241"/>
    </location>
</feature>
<dbReference type="PROSITE" id="PS50885">
    <property type="entry name" value="HAMP"/>
    <property type="match status" value="1"/>
</dbReference>